<name>A0ABP8LRP2_9BACT</name>
<dbReference type="SUPFAM" id="SSF48371">
    <property type="entry name" value="ARM repeat"/>
    <property type="match status" value="1"/>
</dbReference>
<protein>
    <recommendedName>
        <fullName evidence="5">Cytochrome c domain-containing protein</fullName>
    </recommendedName>
</protein>
<dbReference type="InterPro" id="IPR016024">
    <property type="entry name" value="ARM-type_fold"/>
</dbReference>
<dbReference type="Gene3D" id="1.10.760.10">
    <property type="entry name" value="Cytochrome c-like domain"/>
    <property type="match status" value="1"/>
</dbReference>
<accession>A0ABP8LRP2</accession>
<sequence length="959" mass="104601">MKQTKVLSLSHATGGSVPWLAGLATVLLLASSSPLSGPGSPDDLVLPKDLDASLWAESPMFYNPTCIDVDYKGRIWVAEAVNYRNFKNNSPGKLSHPEGDRVVILEDTNGDGKADKSTVFVQDKDLQSPVGIAVLGNKVVVSSAPSILVYTDEDGDDKADKKEVFLTGFGGYDHDHSLHSVVAGPDSRWYFNVGNAGPHMVTDKAGWALRSGSVYVGGTPYNKENKPAQVSDDGRIWTGGLALRVDPDGRGLKVLAHNFRNAYEFTVDSYGNIWQNDNDDEVASCRTTWLMETGNAGFFSKDGTRTWRADQRPDQNIVTAHWHQEDPGVIPSGHITGSGAPTGIAFYEDNLLGPGYRGMLLSADAGRNVIFGFKPSASGAGFDLSDRIDFVSSLGQSTENYRWDALDGDKRKWFRPSDVAVGTDGAVYVADWYDPIVGGHAMHDTTGYGRIYRVTPKGKSLPVPKLNFETTQGQLQALLSPAVNVRSIGFAKLAESGAKVLPDVIRAFEKSGNPYHKARIVWLLPHLGQPGKAKAEALLKNGDAQLRLVAFRALRSVTDDVVPLAKLMVNDKSPAVRREVALSLRDVPLEKSRDLLLTLADGYDGKDRWYLEALGSGMDRKEQAIYPLLVNRYGKDPLQWNNRMVNLAWRLHPEASIEAFTKRALHEKLTYEQQNQALTALAFVPEKTAAAAMQQIEKQADNKRIADKATWWLSFRSGNDWAGFYEVKKQAEELSEDVKKWRQKMSAADVPAAEQEAAVAALSRDPAGAKLLFPLAAGKRLSPRLMEVIAENIYANPDQSVRVLAGEYFPGNKSAGALSIPGILGLEGNIANGTRVFSASCGSCHKMGTVSSADIGPDLTSIKNKLDRRALLDAIVHPDADVMFGYEPIMFTMKDGSTVYGFLQSDADFVVVKDVTGKKVTLAAKDIVSREKTRTLMPDPATLGLKEQQLADLVAFLMK</sequence>
<dbReference type="InterPro" id="IPR011042">
    <property type="entry name" value="6-blade_b-propeller_TolB-like"/>
</dbReference>
<evidence type="ECO:0000256" key="4">
    <source>
        <dbReference type="PROSITE-ProRule" id="PRU00433"/>
    </source>
</evidence>
<dbReference type="InterPro" id="IPR011041">
    <property type="entry name" value="Quinoprot_gluc/sorb_DH_b-prop"/>
</dbReference>
<organism evidence="6 7">
    <name type="scientific">Ravibacter arvi</name>
    <dbReference type="NCBI Taxonomy" id="2051041"/>
    <lineage>
        <taxon>Bacteria</taxon>
        <taxon>Pseudomonadati</taxon>
        <taxon>Bacteroidota</taxon>
        <taxon>Cytophagia</taxon>
        <taxon>Cytophagales</taxon>
        <taxon>Spirosomataceae</taxon>
        <taxon>Ravibacter</taxon>
    </lineage>
</organism>
<dbReference type="InterPro" id="IPR013428">
    <property type="entry name" value="Membrane-bound_put_N"/>
</dbReference>
<dbReference type="SUPFAM" id="SSF46626">
    <property type="entry name" value="Cytochrome c"/>
    <property type="match status" value="1"/>
</dbReference>
<feature type="domain" description="Cytochrome c" evidence="5">
    <location>
        <begin position="828"/>
        <end position="959"/>
    </location>
</feature>
<dbReference type="PANTHER" id="PTHR33546">
    <property type="entry name" value="LARGE, MULTIFUNCTIONAL SECRETED PROTEIN-RELATED"/>
    <property type="match status" value="1"/>
</dbReference>
<dbReference type="RefSeq" id="WP_345026611.1">
    <property type="nucleotide sequence ID" value="NZ_BAABEY010000005.1"/>
</dbReference>
<keyword evidence="2 4" id="KW-0479">Metal-binding</keyword>
<evidence type="ECO:0000313" key="6">
    <source>
        <dbReference type="EMBL" id="GAA4433239.1"/>
    </source>
</evidence>
<evidence type="ECO:0000313" key="7">
    <source>
        <dbReference type="Proteomes" id="UP001501508"/>
    </source>
</evidence>
<dbReference type="Proteomes" id="UP001501508">
    <property type="component" value="Unassembled WGS sequence"/>
</dbReference>
<dbReference type="InterPro" id="IPR036909">
    <property type="entry name" value="Cyt_c-like_dom_sf"/>
</dbReference>
<comment type="caution">
    <text evidence="6">The sequence shown here is derived from an EMBL/GenBank/DDBJ whole genome shotgun (WGS) entry which is preliminary data.</text>
</comment>
<dbReference type="InterPro" id="IPR055557">
    <property type="entry name" value="DUF7133"/>
</dbReference>
<dbReference type="InterPro" id="IPR009056">
    <property type="entry name" value="Cyt_c-like_dom"/>
</dbReference>
<gene>
    <name evidence="6" type="ORF">GCM10023091_06500</name>
</gene>
<dbReference type="NCBIfam" id="TIGR02603">
    <property type="entry name" value="CxxCH_TIGR02603"/>
    <property type="match status" value="1"/>
</dbReference>
<keyword evidence="7" id="KW-1185">Reference proteome</keyword>
<dbReference type="Gene3D" id="1.25.10.10">
    <property type="entry name" value="Leucine-rich Repeat Variant"/>
    <property type="match status" value="1"/>
</dbReference>
<proteinExistence type="predicted"/>
<evidence type="ECO:0000259" key="5">
    <source>
        <dbReference type="PROSITE" id="PS51007"/>
    </source>
</evidence>
<keyword evidence="1 4" id="KW-0349">Heme</keyword>
<dbReference type="PROSITE" id="PS51007">
    <property type="entry name" value="CYTC"/>
    <property type="match status" value="1"/>
</dbReference>
<evidence type="ECO:0000256" key="2">
    <source>
        <dbReference type="ARBA" id="ARBA00022723"/>
    </source>
</evidence>
<dbReference type="Gene3D" id="2.120.10.30">
    <property type="entry name" value="TolB, C-terminal domain"/>
    <property type="match status" value="1"/>
</dbReference>
<dbReference type="InterPro" id="IPR013427">
    <property type="entry name" value="Haem-bd_dom_put"/>
</dbReference>
<evidence type="ECO:0000256" key="3">
    <source>
        <dbReference type="ARBA" id="ARBA00023004"/>
    </source>
</evidence>
<reference evidence="7" key="1">
    <citation type="journal article" date="2019" name="Int. J. Syst. Evol. Microbiol.">
        <title>The Global Catalogue of Microorganisms (GCM) 10K type strain sequencing project: providing services to taxonomists for standard genome sequencing and annotation.</title>
        <authorList>
            <consortium name="The Broad Institute Genomics Platform"/>
            <consortium name="The Broad Institute Genome Sequencing Center for Infectious Disease"/>
            <person name="Wu L."/>
            <person name="Ma J."/>
        </authorList>
    </citation>
    <scope>NUCLEOTIDE SEQUENCE [LARGE SCALE GENOMIC DNA]</scope>
    <source>
        <strain evidence="7">JCM 31920</strain>
    </source>
</reference>
<dbReference type="InterPro" id="IPR011989">
    <property type="entry name" value="ARM-like"/>
</dbReference>
<dbReference type="SUPFAM" id="SSF50952">
    <property type="entry name" value="Soluble quinoprotein glucose dehydrogenase"/>
    <property type="match status" value="1"/>
</dbReference>
<dbReference type="PANTHER" id="PTHR33546:SF1">
    <property type="entry name" value="LARGE, MULTIFUNCTIONAL SECRETED PROTEIN"/>
    <property type="match status" value="1"/>
</dbReference>
<dbReference type="EMBL" id="BAABEY010000005">
    <property type="protein sequence ID" value="GAA4433239.1"/>
    <property type="molecule type" value="Genomic_DNA"/>
</dbReference>
<evidence type="ECO:0000256" key="1">
    <source>
        <dbReference type="ARBA" id="ARBA00022617"/>
    </source>
</evidence>
<dbReference type="Pfam" id="PF23500">
    <property type="entry name" value="DUF7133"/>
    <property type="match status" value="1"/>
</dbReference>
<dbReference type="NCBIfam" id="TIGR02604">
    <property type="entry name" value="Piru_Ver_Nterm"/>
    <property type="match status" value="1"/>
</dbReference>
<keyword evidence="3 4" id="KW-0408">Iron</keyword>